<dbReference type="AlphaFoldDB" id="A0A2W1JY29"/>
<dbReference type="InterPro" id="IPR050238">
    <property type="entry name" value="DNA_Rep/Repair_Clamp_Loader"/>
</dbReference>
<keyword evidence="1" id="KW-0548">Nucleotidyltransferase</keyword>
<protein>
    <submittedName>
        <fullName evidence="1">DNA polymerase III subunit gamma/tau</fullName>
        <ecNumber evidence="1">2.7.7.7</ecNumber>
    </submittedName>
</protein>
<dbReference type="GO" id="GO:0003887">
    <property type="term" value="F:DNA-directed DNA polymerase activity"/>
    <property type="evidence" value="ECO:0007669"/>
    <property type="project" value="UniProtKB-EC"/>
</dbReference>
<dbReference type="Proteomes" id="UP000248857">
    <property type="component" value="Unassembled WGS sequence"/>
</dbReference>
<dbReference type="EC" id="2.7.7.7" evidence="1"/>
<dbReference type="SUPFAM" id="SSF52540">
    <property type="entry name" value="P-loop containing nucleoside triphosphate hydrolases"/>
    <property type="match status" value="1"/>
</dbReference>
<reference evidence="1 2" key="1">
    <citation type="journal article" date="2018" name="Sci. Rep.">
        <title>A novel species of the marine cyanobacterium Acaryochloris with a unique pigment content and lifestyle.</title>
        <authorList>
            <person name="Partensky F."/>
            <person name="Six C."/>
            <person name="Ratin M."/>
            <person name="Garczarek L."/>
            <person name="Vaulot D."/>
            <person name="Probert I."/>
            <person name="Calteau A."/>
            <person name="Gourvil P."/>
            <person name="Marie D."/>
            <person name="Grebert T."/>
            <person name="Bouchier C."/>
            <person name="Le Panse S."/>
            <person name="Gachenot M."/>
            <person name="Rodriguez F."/>
            <person name="Garrido J.L."/>
        </authorList>
    </citation>
    <scope>NUCLEOTIDE SEQUENCE [LARGE SCALE GENOMIC DNA]</scope>
    <source>
        <strain evidence="1 2">RCC1774</strain>
    </source>
</reference>
<accession>A0A2W1JY29</accession>
<dbReference type="InterPro" id="IPR027417">
    <property type="entry name" value="P-loop_NTPase"/>
</dbReference>
<dbReference type="Gene3D" id="3.40.50.300">
    <property type="entry name" value="P-loop containing nucleotide triphosphate hydrolases"/>
    <property type="match status" value="1"/>
</dbReference>
<organism evidence="1 2">
    <name type="scientific">Acaryochloris thomasi RCC1774</name>
    <dbReference type="NCBI Taxonomy" id="1764569"/>
    <lineage>
        <taxon>Bacteria</taxon>
        <taxon>Bacillati</taxon>
        <taxon>Cyanobacteriota</taxon>
        <taxon>Cyanophyceae</taxon>
        <taxon>Acaryochloridales</taxon>
        <taxon>Acaryochloridaceae</taxon>
        <taxon>Acaryochloris</taxon>
        <taxon>Acaryochloris thomasi</taxon>
    </lineage>
</organism>
<proteinExistence type="predicted"/>
<dbReference type="OrthoDB" id="9810148at2"/>
<name>A0A2W1JY29_9CYAN</name>
<dbReference type="NCBIfam" id="NF005638">
    <property type="entry name" value="PRK07399.1"/>
    <property type="match status" value="1"/>
</dbReference>
<dbReference type="EMBL" id="PQWO01000001">
    <property type="protein sequence ID" value="PZD75185.1"/>
    <property type="molecule type" value="Genomic_DNA"/>
</dbReference>
<dbReference type="PANTHER" id="PTHR11669">
    <property type="entry name" value="REPLICATION FACTOR C / DNA POLYMERASE III GAMMA-TAU SUBUNIT"/>
    <property type="match status" value="1"/>
</dbReference>
<dbReference type="GO" id="GO:0006261">
    <property type="term" value="P:DNA-templated DNA replication"/>
    <property type="evidence" value="ECO:0007669"/>
    <property type="project" value="TreeGrafter"/>
</dbReference>
<dbReference type="Pfam" id="PF13177">
    <property type="entry name" value="DNA_pol3_delta2"/>
    <property type="match status" value="1"/>
</dbReference>
<evidence type="ECO:0000313" key="2">
    <source>
        <dbReference type="Proteomes" id="UP000248857"/>
    </source>
</evidence>
<dbReference type="PANTHER" id="PTHR11669:SF8">
    <property type="entry name" value="DNA POLYMERASE III SUBUNIT DELTA"/>
    <property type="match status" value="1"/>
</dbReference>
<keyword evidence="2" id="KW-1185">Reference proteome</keyword>
<dbReference type="RefSeq" id="WP_110984505.1">
    <property type="nucleotide sequence ID" value="NZ_CAWNWM010000001.1"/>
</dbReference>
<gene>
    <name evidence="1" type="primary">dnaX_1</name>
    <name evidence="1" type="ORF">C1752_00547</name>
</gene>
<comment type="caution">
    <text evidence="1">The sequence shown here is derived from an EMBL/GenBank/DDBJ whole genome shotgun (WGS) entry which is preliminary data.</text>
</comment>
<keyword evidence="1" id="KW-0808">Transferase</keyword>
<evidence type="ECO:0000313" key="1">
    <source>
        <dbReference type="EMBL" id="PZD75185.1"/>
    </source>
</evidence>
<sequence length="310" mass="34042">MVSAPFSELVGQEQATKLLLRAIATHRIAPAYLFVGPHGVGRRLAAQAFLQQLLQGSTHRAIENHPDVLWIEPTYTQQGKLITVSALAAKGDKPPKAQPQVRLAQIRQIAQFLSQSPLEAARQCVVIDHAETMKEAAANGLLKTLEEPGSATLILLAPTADSLLPTLVSRCQQIPFRPLSAAHMQQVLGQAGHAEVLSNIPVLSMAQGSPGAAITAWEQLQTIPSELLERCHLCPTTASDCLALAQSVEQSLEVDAQLWLIDYLQQIDWQTYGQAQRLHILETARRYLRSYAQPRLVWEVTLLELMETVP</sequence>